<evidence type="ECO:0000256" key="11">
    <source>
        <dbReference type="ARBA" id="ARBA00052340"/>
    </source>
</evidence>
<keyword evidence="7" id="KW-0067">ATP-binding</keyword>
<dbReference type="UniPathway" id="UPA00253">
    <property type="reaction ID" value="UER00334"/>
</dbReference>
<dbReference type="EC" id="6.3.5.1" evidence="3"/>
<dbReference type="PANTHER" id="PTHR23090:SF9">
    <property type="entry name" value="GLUTAMINE-DEPENDENT NAD(+) SYNTHETASE"/>
    <property type="match status" value="1"/>
</dbReference>
<dbReference type="InterPro" id="IPR003010">
    <property type="entry name" value="C-N_Hydrolase"/>
</dbReference>
<dbReference type="Proteomes" id="UP000325081">
    <property type="component" value="Unassembled WGS sequence"/>
</dbReference>
<dbReference type="InterPro" id="IPR014729">
    <property type="entry name" value="Rossmann-like_a/b/a_fold"/>
</dbReference>
<dbReference type="PANTHER" id="PTHR23090">
    <property type="entry name" value="NH 3 /GLUTAMINE-DEPENDENT NAD + SYNTHETASE"/>
    <property type="match status" value="1"/>
</dbReference>
<dbReference type="OrthoDB" id="2020662at2759"/>
<evidence type="ECO:0000256" key="6">
    <source>
        <dbReference type="ARBA" id="ARBA00022741"/>
    </source>
</evidence>
<dbReference type="Pfam" id="PF00795">
    <property type="entry name" value="CN_hydrolase"/>
    <property type="match status" value="1"/>
</dbReference>
<evidence type="ECO:0000256" key="2">
    <source>
        <dbReference type="ARBA" id="ARBA00007145"/>
    </source>
</evidence>
<evidence type="ECO:0000313" key="15">
    <source>
        <dbReference type="Proteomes" id="UP000325081"/>
    </source>
</evidence>
<dbReference type="HAMAP" id="MF_02090">
    <property type="entry name" value="NadE_glutamine_dep"/>
    <property type="match status" value="1"/>
</dbReference>
<evidence type="ECO:0000256" key="5">
    <source>
        <dbReference type="ARBA" id="ARBA00022598"/>
    </source>
</evidence>
<reference evidence="15" key="1">
    <citation type="journal article" date="2019" name="Curr. Biol.">
        <title>Genome Sequence of Striga asiatica Provides Insight into the Evolution of Plant Parasitism.</title>
        <authorList>
            <person name="Yoshida S."/>
            <person name="Kim S."/>
            <person name="Wafula E.K."/>
            <person name="Tanskanen J."/>
            <person name="Kim Y.M."/>
            <person name="Honaas L."/>
            <person name="Yang Z."/>
            <person name="Spallek T."/>
            <person name="Conn C.E."/>
            <person name="Ichihashi Y."/>
            <person name="Cheong K."/>
            <person name="Cui S."/>
            <person name="Der J.P."/>
            <person name="Gundlach H."/>
            <person name="Jiao Y."/>
            <person name="Hori C."/>
            <person name="Ishida J.K."/>
            <person name="Kasahara H."/>
            <person name="Kiba T."/>
            <person name="Kim M.S."/>
            <person name="Koo N."/>
            <person name="Laohavisit A."/>
            <person name="Lee Y.H."/>
            <person name="Lumba S."/>
            <person name="McCourt P."/>
            <person name="Mortimer J.C."/>
            <person name="Mutuku J.M."/>
            <person name="Nomura T."/>
            <person name="Sasaki-Sekimoto Y."/>
            <person name="Seto Y."/>
            <person name="Wang Y."/>
            <person name="Wakatake T."/>
            <person name="Sakakibara H."/>
            <person name="Demura T."/>
            <person name="Yamaguchi S."/>
            <person name="Yoneyama K."/>
            <person name="Manabe R.I."/>
            <person name="Nelson D.C."/>
            <person name="Schulman A.H."/>
            <person name="Timko M.P."/>
            <person name="dePamphilis C.W."/>
            <person name="Choi D."/>
            <person name="Shirasu K."/>
        </authorList>
    </citation>
    <scope>NUCLEOTIDE SEQUENCE [LARGE SCALE GENOMIC DNA]</scope>
    <source>
        <strain evidence="15">cv. UVA1</strain>
    </source>
</reference>
<evidence type="ECO:0000256" key="4">
    <source>
        <dbReference type="ARBA" id="ARBA00017309"/>
    </source>
</evidence>
<evidence type="ECO:0000256" key="12">
    <source>
        <dbReference type="SAM" id="MobiDB-lite"/>
    </source>
</evidence>
<dbReference type="EMBL" id="BKCP01006016">
    <property type="protein sequence ID" value="GER40914.1"/>
    <property type="molecule type" value="Genomic_DNA"/>
</dbReference>
<feature type="domain" description="CN hydrolase" evidence="13">
    <location>
        <begin position="207"/>
        <end position="477"/>
    </location>
</feature>
<comment type="caution">
    <text evidence="14">The sequence shown here is derived from an EMBL/GenBank/DDBJ whole genome shotgun (WGS) entry which is preliminary data.</text>
</comment>
<dbReference type="Pfam" id="PF02540">
    <property type="entry name" value="NAD_synthase"/>
    <property type="match status" value="1"/>
</dbReference>
<name>A0A5A7Q799_STRAF</name>
<dbReference type="CDD" id="cd07570">
    <property type="entry name" value="GAT_Gln-NAD-synth"/>
    <property type="match status" value="1"/>
</dbReference>
<evidence type="ECO:0000256" key="7">
    <source>
        <dbReference type="ARBA" id="ARBA00022840"/>
    </source>
</evidence>
<evidence type="ECO:0000256" key="9">
    <source>
        <dbReference type="ARBA" id="ARBA00030681"/>
    </source>
</evidence>
<evidence type="ECO:0000313" key="14">
    <source>
        <dbReference type="EMBL" id="GER40914.1"/>
    </source>
</evidence>
<dbReference type="SUPFAM" id="SSF56317">
    <property type="entry name" value="Carbon-nitrogen hydrolase"/>
    <property type="match status" value="1"/>
</dbReference>
<dbReference type="AlphaFoldDB" id="A0A5A7Q799"/>
<dbReference type="FunFam" id="3.60.110.10:FF:000003">
    <property type="entry name" value="Glutamine-dependent NAD(+) synthetase"/>
    <property type="match status" value="1"/>
</dbReference>
<comment type="catalytic activity">
    <reaction evidence="11">
        <text>deamido-NAD(+) + L-glutamine + ATP + H2O = L-glutamate + AMP + diphosphate + NAD(+) + H(+)</text>
        <dbReference type="Rhea" id="RHEA:24384"/>
        <dbReference type="ChEBI" id="CHEBI:15377"/>
        <dbReference type="ChEBI" id="CHEBI:15378"/>
        <dbReference type="ChEBI" id="CHEBI:29985"/>
        <dbReference type="ChEBI" id="CHEBI:30616"/>
        <dbReference type="ChEBI" id="CHEBI:33019"/>
        <dbReference type="ChEBI" id="CHEBI:57540"/>
        <dbReference type="ChEBI" id="CHEBI:58359"/>
        <dbReference type="ChEBI" id="CHEBI:58437"/>
        <dbReference type="ChEBI" id="CHEBI:456215"/>
        <dbReference type="EC" id="6.3.5.1"/>
    </reaction>
</comment>
<dbReference type="InterPro" id="IPR036526">
    <property type="entry name" value="C-N_Hydrolase_sf"/>
</dbReference>
<evidence type="ECO:0000256" key="3">
    <source>
        <dbReference type="ARBA" id="ARBA00012743"/>
    </source>
</evidence>
<protein>
    <recommendedName>
        <fullName evidence="4">Glutamine-dependent NAD(+) synthetase</fullName>
        <ecNumber evidence="3">6.3.5.1</ecNumber>
    </recommendedName>
    <alternativeName>
        <fullName evidence="9">NAD(+) synthase [glutamine-hydrolyzing]</fullName>
    </alternativeName>
    <alternativeName>
        <fullName evidence="10">NAD(+) synthetase</fullName>
    </alternativeName>
</protein>
<dbReference type="GO" id="GO:0004359">
    <property type="term" value="F:glutaminase activity"/>
    <property type="evidence" value="ECO:0007669"/>
    <property type="project" value="InterPro"/>
</dbReference>
<keyword evidence="6" id="KW-0547">Nucleotide-binding</keyword>
<keyword evidence="8" id="KW-0520">NAD</keyword>
<proteinExistence type="inferred from homology"/>
<dbReference type="FunFam" id="3.40.50.620:FF:000036">
    <property type="entry name" value="Glutamine-dependent NAD(+) synthetase"/>
    <property type="match status" value="1"/>
</dbReference>
<evidence type="ECO:0000256" key="10">
    <source>
        <dbReference type="ARBA" id="ARBA00031075"/>
    </source>
</evidence>
<feature type="region of interest" description="Disordered" evidence="12">
    <location>
        <begin position="117"/>
        <end position="137"/>
    </location>
</feature>
<gene>
    <name evidence="14" type="ORF">STAS_17616</name>
</gene>
<dbReference type="Gene3D" id="3.40.50.620">
    <property type="entry name" value="HUPs"/>
    <property type="match status" value="1"/>
</dbReference>
<accession>A0A5A7Q799</accession>
<dbReference type="GO" id="GO:0003952">
    <property type="term" value="F:NAD+ synthase (glutamine-hydrolyzing) activity"/>
    <property type="evidence" value="ECO:0007669"/>
    <property type="project" value="UniProtKB-EC"/>
</dbReference>
<comment type="similarity">
    <text evidence="2">In the C-terminal section; belongs to the NAD synthetase family.</text>
</comment>
<dbReference type="InterPro" id="IPR014445">
    <property type="entry name" value="Gln-dep_NAD_synthase"/>
</dbReference>
<dbReference type="InterPro" id="IPR003694">
    <property type="entry name" value="NAD_synthase"/>
</dbReference>
<dbReference type="GO" id="GO:0005737">
    <property type="term" value="C:cytoplasm"/>
    <property type="evidence" value="ECO:0007669"/>
    <property type="project" value="InterPro"/>
</dbReference>
<evidence type="ECO:0000259" key="13">
    <source>
        <dbReference type="PROSITE" id="PS50263"/>
    </source>
</evidence>
<keyword evidence="5" id="KW-0436">Ligase</keyword>
<dbReference type="PROSITE" id="PS50263">
    <property type="entry name" value="CN_HYDROLASE"/>
    <property type="match status" value="1"/>
</dbReference>
<dbReference type="SUPFAM" id="SSF52402">
    <property type="entry name" value="Adenine nucleotide alpha hydrolases-like"/>
    <property type="match status" value="1"/>
</dbReference>
<dbReference type="GO" id="GO:0009435">
    <property type="term" value="P:NAD+ biosynthetic process"/>
    <property type="evidence" value="ECO:0007669"/>
    <property type="project" value="UniProtKB-UniPathway"/>
</dbReference>
<sequence length="886" mass="97718">MDHVGGSILTAAADESPAAVGAKLTDFFVFFRSCGNCDCLPPSSPDPPRKAHLCPLTHIKYWNSSHHQFKHQQLRGPAATTVHFNTNEDAVKALVGGPWVVNRIHCGMDYTICPTRPSPVNQPEKNSGGGVDGTGSFSVGGRKRNVAALVENGLARSKGEWRVTTNKEVGLKKVGRVSSSMEPQPSVETVVAVEKEDNGGIKNMRLLKVATCNLNQWAMDFDCNMKNIKESILRSKEAGAVIRLGPELEITGYGCEDHFLELDTVNHAWGCLKELLLGGWTDGILCSFGMPVIKGSERYNCQVLCLNRKILLIRPKMWLANDGNYRELRWFTAWKQKEHLEDFLLPSEISDDLSQRTVPFGYGFIQFLDTAVAAEVCEELFSPMAPHAELALNGVEVFMNASGSHHQLRKLDLRMRAFVGATHIRGGVYMYSNHQGCDGGRLYYDGCSCIVVNGDVVAQGSQFSLKDVELVVAQVDLDAVASFRGSISSFQEQASCKREVPSILVPHKLCESFKLQMLLSSPIKVHYHLPEEEIAYGPGCWLWDYLRRSGASGFLLPLSGGADSSSVAAIVGSMCQLVVKEILNGDEQIKTDAIRIGHYTDGQFPTDSKEFARRIFYTVFMGSENSSTATRTRAKVLSEEIGSWHLDISIDGVVSALLSLFQTLTGKRPRYKVDGGSNIENLGLQNIQARIRMVLAFMLASLLPWVHNKPGFYLVLGSSNVDEGLRGYLTKYDCSSADINPIGSISKQDLRIFLRWAAVHLGYSSLADIEAAPPTAELEPVRSDYSQLDEVDMGMTYEELSVYGRLRKIFRCGPVSMFKSYSPEDNRFDLRQFLYNARWPYQFRKIDELVHDLDGDSLAIAKSSDHTPDGGMGVIAAGAGNPSAGF</sequence>
<keyword evidence="15" id="KW-1185">Reference proteome</keyword>
<evidence type="ECO:0000256" key="1">
    <source>
        <dbReference type="ARBA" id="ARBA00005188"/>
    </source>
</evidence>
<dbReference type="Gene3D" id="3.60.110.10">
    <property type="entry name" value="Carbon-nitrogen hydrolase"/>
    <property type="match status" value="1"/>
</dbReference>
<organism evidence="14 15">
    <name type="scientific">Striga asiatica</name>
    <name type="common">Asiatic witchweed</name>
    <name type="synonym">Buchnera asiatica</name>
    <dbReference type="NCBI Taxonomy" id="4170"/>
    <lineage>
        <taxon>Eukaryota</taxon>
        <taxon>Viridiplantae</taxon>
        <taxon>Streptophyta</taxon>
        <taxon>Embryophyta</taxon>
        <taxon>Tracheophyta</taxon>
        <taxon>Spermatophyta</taxon>
        <taxon>Magnoliopsida</taxon>
        <taxon>eudicotyledons</taxon>
        <taxon>Gunneridae</taxon>
        <taxon>Pentapetalae</taxon>
        <taxon>asterids</taxon>
        <taxon>lamiids</taxon>
        <taxon>Lamiales</taxon>
        <taxon>Orobanchaceae</taxon>
        <taxon>Buchnereae</taxon>
        <taxon>Striga</taxon>
    </lineage>
</organism>
<dbReference type="InterPro" id="IPR022310">
    <property type="entry name" value="NAD/GMP_synthase"/>
</dbReference>
<dbReference type="CDD" id="cd00553">
    <property type="entry name" value="NAD_synthase"/>
    <property type="match status" value="1"/>
</dbReference>
<comment type="pathway">
    <text evidence="1">Cofactor biosynthesis; NAD(+) biosynthesis; NAD(+) from deamido-NAD(+) (L-Gln route): step 1/1.</text>
</comment>
<dbReference type="GO" id="GO:0005524">
    <property type="term" value="F:ATP binding"/>
    <property type="evidence" value="ECO:0007669"/>
    <property type="project" value="UniProtKB-KW"/>
</dbReference>
<evidence type="ECO:0000256" key="8">
    <source>
        <dbReference type="ARBA" id="ARBA00023027"/>
    </source>
</evidence>